<comment type="caution">
    <text evidence="5">The sequence shown here is derived from an EMBL/GenBank/DDBJ whole genome shotgun (WGS) entry which is preliminary data.</text>
</comment>
<name>A0ABW2XFT9_9ACTN</name>
<dbReference type="PANTHER" id="PTHR33164:SF99">
    <property type="entry name" value="MARR FAMILY REGULATORY PROTEIN"/>
    <property type="match status" value="1"/>
</dbReference>
<keyword evidence="2" id="KW-0238">DNA-binding</keyword>
<sequence length="156" mass="17082">MLDDLLERILAGDGDAAGRHLGLGLLLATAHQGSRAAMNAGLRPLGIEVREFAMLAALETYGPVSQRRLTDLTGIDKSTMVRIVDGLEDGGLVRRERAPEDRRAYSVVLTEEGLRVLGRGREVTGDVGERLFGWLTPEQREQLVELLRQVAEHASE</sequence>
<evidence type="ECO:0000259" key="4">
    <source>
        <dbReference type="PROSITE" id="PS50995"/>
    </source>
</evidence>
<protein>
    <submittedName>
        <fullName evidence="5">MarR family winged helix-turn-helix transcriptional regulator</fullName>
    </submittedName>
</protein>
<dbReference type="SUPFAM" id="SSF46785">
    <property type="entry name" value="Winged helix' DNA-binding domain"/>
    <property type="match status" value="1"/>
</dbReference>
<dbReference type="Proteomes" id="UP001597063">
    <property type="component" value="Unassembled WGS sequence"/>
</dbReference>
<dbReference type="SMART" id="SM00347">
    <property type="entry name" value="HTH_MARR"/>
    <property type="match status" value="1"/>
</dbReference>
<dbReference type="InterPro" id="IPR036388">
    <property type="entry name" value="WH-like_DNA-bd_sf"/>
</dbReference>
<dbReference type="InterPro" id="IPR000835">
    <property type="entry name" value="HTH_MarR-typ"/>
</dbReference>
<dbReference type="PROSITE" id="PS01117">
    <property type="entry name" value="HTH_MARR_1"/>
    <property type="match status" value="1"/>
</dbReference>
<keyword evidence="1" id="KW-0805">Transcription regulation</keyword>
<keyword evidence="6" id="KW-1185">Reference proteome</keyword>
<dbReference type="Pfam" id="PF12802">
    <property type="entry name" value="MarR_2"/>
    <property type="match status" value="1"/>
</dbReference>
<dbReference type="InterPro" id="IPR036390">
    <property type="entry name" value="WH_DNA-bd_sf"/>
</dbReference>
<evidence type="ECO:0000256" key="1">
    <source>
        <dbReference type="ARBA" id="ARBA00023015"/>
    </source>
</evidence>
<organism evidence="5 6">
    <name type="scientific">Actinomadura fibrosa</name>
    <dbReference type="NCBI Taxonomy" id="111802"/>
    <lineage>
        <taxon>Bacteria</taxon>
        <taxon>Bacillati</taxon>
        <taxon>Actinomycetota</taxon>
        <taxon>Actinomycetes</taxon>
        <taxon>Streptosporangiales</taxon>
        <taxon>Thermomonosporaceae</taxon>
        <taxon>Actinomadura</taxon>
    </lineage>
</organism>
<accession>A0ABW2XFT9</accession>
<dbReference type="PRINTS" id="PR00598">
    <property type="entry name" value="HTHMARR"/>
</dbReference>
<dbReference type="Gene3D" id="1.10.10.10">
    <property type="entry name" value="Winged helix-like DNA-binding domain superfamily/Winged helix DNA-binding domain"/>
    <property type="match status" value="1"/>
</dbReference>
<keyword evidence="3" id="KW-0804">Transcription</keyword>
<reference evidence="6" key="1">
    <citation type="journal article" date="2019" name="Int. J. Syst. Evol. Microbiol.">
        <title>The Global Catalogue of Microorganisms (GCM) 10K type strain sequencing project: providing services to taxonomists for standard genome sequencing and annotation.</title>
        <authorList>
            <consortium name="The Broad Institute Genomics Platform"/>
            <consortium name="The Broad Institute Genome Sequencing Center for Infectious Disease"/>
            <person name="Wu L."/>
            <person name="Ma J."/>
        </authorList>
    </citation>
    <scope>NUCLEOTIDE SEQUENCE [LARGE SCALE GENOMIC DNA]</scope>
    <source>
        <strain evidence="6">JCM 9371</strain>
    </source>
</reference>
<dbReference type="InterPro" id="IPR039422">
    <property type="entry name" value="MarR/SlyA-like"/>
</dbReference>
<dbReference type="RefSeq" id="WP_131756237.1">
    <property type="nucleotide sequence ID" value="NZ_CAACUY010000014.1"/>
</dbReference>
<evidence type="ECO:0000313" key="6">
    <source>
        <dbReference type="Proteomes" id="UP001597063"/>
    </source>
</evidence>
<proteinExistence type="predicted"/>
<feature type="domain" description="HTH marR-type" evidence="4">
    <location>
        <begin position="20"/>
        <end position="152"/>
    </location>
</feature>
<evidence type="ECO:0000256" key="3">
    <source>
        <dbReference type="ARBA" id="ARBA00023163"/>
    </source>
</evidence>
<dbReference type="EMBL" id="JBHTGP010000003">
    <property type="protein sequence ID" value="MFD0684143.1"/>
    <property type="molecule type" value="Genomic_DNA"/>
</dbReference>
<evidence type="ECO:0000256" key="2">
    <source>
        <dbReference type="ARBA" id="ARBA00023125"/>
    </source>
</evidence>
<gene>
    <name evidence="5" type="ORF">ACFQZM_06530</name>
</gene>
<dbReference type="PROSITE" id="PS50995">
    <property type="entry name" value="HTH_MARR_2"/>
    <property type="match status" value="1"/>
</dbReference>
<dbReference type="PANTHER" id="PTHR33164">
    <property type="entry name" value="TRANSCRIPTIONAL REGULATOR, MARR FAMILY"/>
    <property type="match status" value="1"/>
</dbReference>
<dbReference type="InterPro" id="IPR023187">
    <property type="entry name" value="Tscrpt_reg_MarR-type_CS"/>
</dbReference>
<evidence type="ECO:0000313" key="5">
    <source>
        <dbReference type="EMBL" id="MFD0684143.1"/>
    </source>
</evidence>